<accession>A0A1H6JWS5</accession>
<dbReference type="InterPro" id="IPR057169">
    <property type="entry name" value="DUF7847"/>
</dbReference>
<keyword evidence="1" id="KW-0812">Transmembrane</keyword>
<feature type="transmembrane region" description="Helical" evidence="1">
    <location>
        <begin position="120"/>
        <end position="151"/>
    </location>
</feature>
<keyword evidence="1" id="KW-1133">Transmembrane helix</keyword>
<feature type="transmembrane region" description="Helical" evidence="1">
    <location>
        <begin position="218"/>
        <end position="239"/>
    </location>
</feature>
<organism evidence="3 4">
    <name type="scientific">Halopenitus malekzadehii</name>
    <dbReference type="NCBI Taxonomy" id="1267564"/>
    <lineage>
        <taxon>Archaea</taxon>
        <taxon>Methanobacteriati</taxon>
        <taxon>Methanobacteriota</taxon>
        <taxon>Stenosarchaea group</taxon>
        <taxon>Halobacteria</taxon>
        <taxon>Halobacteriales</taxon>
        <taxon>Haloferacaceae</taxon>
        <taxon>Halopenitus</taxon>
    </lineage>
</organism>
<gene>
    <name evidence="3" type="ORF">SAMN05192561_1278</name>
</gene>
<feature type="transmembrane region" description="Helical" evidence="1">
    <location>
        <begin position="251"/>
        <end position="273"/>
    </location>
</feature>
<dbReference type="EMBL" id="FNWU01000027">
    <property type="protein sequence ID" value="SEH67046.1"/>
    <property type="molecule type" value="Genomic_DNA"/>
</dbReference>
<dbReference type="RefSeq" id="WP_092818004.1">
    <property type="nucleotide sequence ID" value="NZ_FNWU01000027.1"/>
</dbReference>
<reference evidence="3 4" key="1">
    <citation type="submission" date="2016-10" db="EMBL/GenBank/DDBJ databases">
        <authorList>
            <person name="de Groot N.N."/>
        </authorList>
    </citation>
    <scope>NUCLEOTIDE SEQUENCE [LARGE SCALE GENOMIC DNA]</scope>
    <source>
        <strain evidence="3 4">IBRC-M10418</strain>
    </source>
</reference>
<keyword evidence="4" id="KW-1185">Reference proteome</keyword>
<dbReference type="Proteomes" id="UP000199215">
    <property type="component" value="Unassembled WGS sequence"/>
</dbReference>
<name>A0A1H6JWS5_9EURY</name>
<evidence type="ECO:0000313" key="4">
    <source>
        <dbReference type="Proteomes" id="UP000199215"/>
    </source>
</evidence>
<dbReference type="AlphaFoldDB" id="A0A1H6JWS5"/>
<dbReference type="Pfam" id="PF25231">
    <property type="entry name" value="DUF7847"/>
    <property type="match status" value="1"/>
</dbReference>
<evidence type="ECO:0000259" key="2">
    <source>
        <dbReference type="Pfam" id="PF25231"/>
    </source>
</evidence>
<feature type="domain" description="DUF7847" evidence="2">
    <location>
        <begin position="3"/>
        <end position="279"/>
    </location>
</feature>
<evidence type="ECO:0000313" key="3">
    <source>
        <dbReference type="EMBL" id="SEH67046.1"/>
    </source>
</evidence>
<keyword evidence="1" id="KW-0472">Membrane</keyword>
<feature type="transmembrane region" description="Helical" evidence="1">
    <location>
        <begin position="163"/>
        <end position="190"/>
    </location>
</feature>
<dbReference type="OrthoDB" id="385779at2157"/>
<sequence>MALQIQQVISDGISVAASRNGAIFAVLFVVVETVGLLLFFGAGTLYVPVDVGTGITSGTDIAAGGELPQMASSIAILLTSAFTSIITIPLSIIAIRTFVGGHTDSIPDPYIFDRIGRATVSGVIVNFLYGILLFAIPIAAAIGLLLSIATIGRLDVLPDQYSIVVFAIIGLLIIFGTILVLGIVWLHFLFILHEVSIRHRGVLGAFKGSWDTVRGHRLTVAMLGVALVAIRMSVSWFAVPSTGGHWSPVQIVITSASIVASSIVGVFVAAIFARAYRNLRPDVTDGFM</sequence>
<dbReference type="STRING" id="1267564.SAMN05192561_1278"/>
<proteinExistence type="predicted"/>
<evidence type="ECO:0000256" key="1">
    <source>
        <dbReference type="SAM" id="Phobius"/>
    </source>
</evidence>
<feature type="transmembrane region" description="Helical" evidence="1">
    <location>
        <begin position="21"/>
        <end position="42"/>
    </location>
</feature>
<protein>
    <recommendedName>
        <fullName evidence="2">DUF7847 domain-containing protein</fullName>
    </recommendedName>
</protein>
<feature type="transmembrane region" description="Helical" evidence="1">
    <location>
        <begin position="74"/>
        <end position="99"/>
    </location>
</feature>